<organism evidence="2 3">
    <name type="scientific">Galerina marginata (strain CBS 339.88)</name>
    <dbReference type="NCBI Taxonomy" id="685588"/>
    <lineage>
        <taxon>Eukaryota</taxon>
        <taxon>Fungi</taxon>
        <taxon>Dikarya</taxon>
        <taxon>Basidiomycota</taxon>
        <taxon>Agaricomycotina</taxon>
        <taxon>Agaricomycetes</taxon>
        <taxon>Agaricomycetidae</taxon>
        <taxon>Agaricales</taxon>
        <taxon>Agaricineae</taxon>
        <taxon>Strophariaceae</taxon>
        <taxon>Galerina</taxon>
    </lineage>
</organism>
<keyword evidence="1" id="KW-0472">Membrane</keyword>
<dbReference type="HOGENOM" id="CLU_1360500_0_0_1"/>
<dbReference type="EMBL" id="KL142409">
    <property type="protein sequence ID" value="KDR68182.1"/>
    <property type="molecule type" value="Genomic_DNA"/>
</dbReference>
<evidence type="ECO:0000313" key="3">
    <source>
        <dbReference type="Proteomes" id="UP000027222"/>
    </source>
</evidence>
<proteinExistence type="predicted"/>
<dbReference type="Proteomes" id="UP000027222">
    <property type="component" value="Unassembled WGS sequence"/>
</dbReference>
<keyword evidence="3" id="KW-1185">Reference proteome</keyword>
<dbReference type="OrthoDB" id="10630170at2759"/>
<reference evidence="3" key="1">
    <citation type="journal article" date="2014" name="Proc. Natl. Acad. Sci. U.S.A.">
        <title>Extensive sampling of basidiomycete genomes demonstrates inadequacy of the white-rot/brown-rot paradigm for wood decay fungi.</title>
        <authorList>
            <person name="Riley R."/>
            <person name="Salamov A.A."/>
            <person name="Brown D.W."/>
            <person name="Nagy L.G."/>
            <person name="Floudas D."/>
            <person name="Held B.W."/>
            <person name="Levasseur A."/>
            <person name="Lombard V."/>
            <person name="Morin E."/>
            <person name="Otillar R."/>
            <person name="Lindquist E.A."/>
            <person name="Sun H."/>
            <person name="LaButti K.M."/>
            <person name="Schmutz J."/>
            <person name="Jabbour D."/>
            <person name="Luo H."/>
            <person name="Baker S.E."/>
            <person name="Pisabarro A.G."/>
            <person name="Walton J.D."/>
            <person name="Blanchette R.A."/>
            <person name="Henrissat B."/>
            <person name="Martin F."/>
            <person name="Cullen D."/>
            <person name="Hibbett D.S."/>
            <person name="Grigoriev I.V."/>
        </authorList>
    </citation>
    <scope>NUCLEOTIDE SEQUENCE [LARGE SCALE GENOMIC DNA]</scope>
    <source>
        <strain evidence="3">CBS 339.88</strain>
    </source>
</reference>
<keyword evidence="1" id="KW-0812">Transmembrane</keyword>
<accession>A0A067SDV1</accession>
<evidence type="ECO:0000313" key="2">
    <source>
        <dbReference type="EMBL" id="KDR68182.1"/>
    </source>
</evidence>
<sequence>MAQDVFVFFLPLACFPVADIIFRAIWVGRPLNNLPFPPIVLSLLTGGASMLLTCGMIALGFTDTAYLSFGCANLSYIILFLIGNYASLTDTPAISNISPENWRVNFCHFSILFFLLELVLNSALRRNGGSNEDLGLFGRLAQVIGDGLSDTTSSGRVNRPLARNHRVIEQSTASPPAYEDFNVNRNTLLITDEWSYSPASN</sequence>
<gene>
    <name evidence="2" type="ORF">GALMADRAFT_146435</name>
</gene>
<feature type="transmembrane region" description="Helical" evidence="1">
    <location>
        <begin position="39"/>
        <end position="59"/>
    </location>
</feature>
<name>A0A067SDV1_GALM3</name>
<keyword evidence="1" id="KW-1133">Transmembrane helix</keyword>
<evidence type="ECO:0000256" key="1">
    <source>
        <dbReference type="SAM" id="Phobius"/>
    </source>
</evidence>
<protein>
    <submittedName>
        <fullName evidence="2">Uncharacterized protein</fullName>
    </submittedName>
</protein>
<feature type="transmembrane region" description="Helical" evidence="1">
    <location>
        <begin position="106"/>
        <end position="124"/>
    </location>
</feature>
<feature type="transmembrane region" description="Helical" evidence="1">
    <location>
        <begin position="66"/>
        <end position="86"/>
    </location>
</feature>
<dbReference type="AlphaFoldDB" id="A0A067SDV1"/>